<dbReference type="Proteomes" id="UP000219072">
    <property type="component" value="Unassembled WGS sequence"/>
</dbReference>
<dbReference type="RefSeq" id="WP_097232941.1">
    <property type="nucleotide sequence ID" value="NZ_OCNE01000017.1"/>
</dbReference>
<reference evidence="1 2" key="1">
    <citation type="submission" date="2017-09" db="EMBL/GenBank/DDBJ databases">
        <authorList>
            <person name="Ehlers B."/>
            <person name="Leendertz F.H."/>
        </authorList>
    </citation>
    <scope>NUCLEOTIDE SEQUENCE [LARGE SCALE GENOMIC DNA]</scope>
    <source>
        <strain evidence="1 2">CGMCC 4.7095</strain>
    </source>
</reference>
<sequence>MYAMQYSVPLPADYDMRIIRERVARTGHLLDGFRGLNFKAYLIREKANGAAGNEYAPFYVWNDIDGMRAFCWGEPGYSAIVRDFGRRPIQDWTLVGLSEGPRGLDQARTMSLSTRPLPAGVAPVEVIEDLTGDFLASGGPWTVRRVAAVDVTTWTLLLAELTADQPTTDHGATGYEVLHVSPGPRG</sequence>
<dbReference type="InterPro" id="IPR032349">
    <property type="entry name" value="DUF4865"/>
</dbReference>
<name>A0A286E0T3_9ACTN</name>
<evidence type="ECO:0000313" key="1">
    <source>
        <dbReference type="EMBL" id="SOD64516.1"/>
    </source>
</evidence>
<evidence type="ECO:0008006" key="3">
    <source>
        <dbReference type="Google" id="ProtNLM"/>
    </source>
</evidence>
<protein>
    <recommendedName>
        <fullName evidence="3">DUF4865 domain-containing protein</fullName>
    </recommendedName>
</protein>
<gene>
    <name evidence="1" type="ORF">SAMN06297387_11782</name>
</gene>
<dbReference type="Pfam" id="PF16157">
    <property type="entry name" value="DUF4865"/>
    <property type="match status" value="1"/>
</dbReference>
<dbReference type="OrthoDB" id="2065010at2"/>
<proteinExistence type="predicted"/>
<accession>A0A286E0T3</accession>
<evidence type="ECO:0000313" key="2">
    <source>
        <dbReference type="Proteomes" id="UP000219072"/>
    </source>
</evidence>
<dbReference type="EMBL" id="OCNE01000017">
    <property type="protein sequence ID" value="SOD64516.1"/>
    <property type="molecule type" value="Genomic_DNA"/>
</dbReference>
<organism evidence="1 2">
    <name type="scientific">Streptomyces zhaozhouensis</name>
    <dbReference type="NCBI Taxonomy" id="1300267"/>
    <lineage>
        <taxon>Bacteria</taxon>
        <taxon>Bacillati</taxon>
        <taxon>Actinomycetota</taxon>
        <taxon>Actinomycetes</taxon>
        <taxon>Kitasatosporales</taxon>
        <taxon>Streptomycetaceae</taxon>
        <taxon>Streptomyces</taxon>
    </lineage>
</organism>
<keyword evidence="2" id="KW-1185">Reference proteome</keyword>
<dbReference type="AlphaFoldDB" id="A0A286E0T3"/>